<dbReference type="EMBL" id="AGNK02000026">
    <property type="status" value="NOT_ANNOTATED_CDS"/>
    <property type="molecule type" value="Genomic_DNA"/>
</dbReference>
<name>K3YXM7_SETIT</name>
<sequence>MDPGAWTHQASIHGIVANGEQSCITVHSIQFAETDNELKTKMFCMTNSKERTF</sequence>
<reference evidence="2" key="1">
    <citation type="journal article" date="2012" name="Nat. Biotechnol.">
        <title>Reference genome sequence of the model plant Setaria.</title>
        <authorList>
            <person name="Bennetzen J.L."/>
            <person name="Schmutz J."/>
            <person name="Wang H."/>
            <person name="Percifield R."/>
            <person name="Hawkins J."/>
            <person name="Pontaroli A.C."/>
            <person name="Estep M."/>
            <person name="Feng L."/>
            <person name="Vaughn J.N."/>
            <person name="Grimwood J."/>
            <person name="Jenkins J."/>
            <person name="Barry K."/>
            <person name="Lindquist E."/>
            <person name="Hellsten U."/>
            <person name="Deshpande S."/>
            <person name="Wang X."/>
            <person name="Wu X."/>
            <person name="Mitros T."/>
            <person name="Triplett J."/>
            <person name="Yang X."/>
            <person name="Ye C.Y."/>
            <person name="Mauro-Herrera M."/>
            <person name="Wang L."/>
            <person name="Li P."/>
            <person name="Sharma M."/>
            <person name="Sharma R."/>
            <person name="Ronald P.C."/>
            <person name="Panaud O."/>
            <person name="Kellogg E.A."/>
            <person name="Brutnell T.P."/>
            <person name="Doust A.N."/>
            <person name="Tuskan G.A."/>
            <person name="Rokhsar D."/>
            <person name="Devos K.M."/>
        </authorList>
    </citation>
    <scope>NUCLEOTIDE SEQUENCE [LARGE SCALE GENOMIC DNA]</scope>
    <source>
        <strain evidence="2">cv. Yugu1</strain>
    </source>
</reference>
<dbReference type="InParanoid" id="K3YXM7"/>
<proteinExistence type="predicted"/>
<protein>
    <submittedName>
        <fullName evidence="1">Uncharacterized protein</fullName>
    </submittedName>
</protein>
<dbReference type="Gramene" id="KQL27930">
    <property type="protein sequence ID" value="KQL27930"/>
    <property type="gene ID" value="SETIT_019023mg"/>
</dbReference>
<dbReference type="EnsemblPlants" id="KQL27930">
    <property type="protein sequence ID" value="KQL27930"/>
    <property type="gene ID" value="SETIT_019023mg"/>
</dbReference>
<accession>K3YXM7</accession>
<organism evidence="1 2">
    <name type="scientific">Setaria italica</name>
    <name type="common">Foxtail millet</name>
    <name type="synonym">Panicum italicum</name>
    <dbReference type="NCBI Taxonomy" id="4555"/>
    <lineage>
        <taxon>Eukaryota</taxon>
        <taxon>Viridiplantae</taxon>
        <taxon>Streptophyta</taxon>
        <taxon>Embryophyta</taxon>
        <taxon>Tracheophyta</taxon>
        <taxon>Spermatophyta</taxon>
        <taxon>Magnoliopsida</taxon>
        <taxon>Liliopsida</taxon>
        <taxon>Poales</taxon>
        <taxon>Poaceae</taxon>
        <taxon>PACMAD clade</taxon>
        <taxon>Panicoideae</taxon>
        <taxon>Panicodae</taxon>
        <taxon>Paniceae</taxon>
        <taxon>Cenchrinae</taxon>
        <taxon>Setaria</taxon>
    </lineage>
</organism>
<evidence type="ECO:0000313" key="1">
    <source>
        <dbReference type="EnsemblPlants" id="KQL27930"/>
    </source>
</evidence>
<dbReference type="AlphaFoldDB" id="K3YXM7"/>
<dbReference type="Proteomes" id="UP000004995">
    <property type="component" value="Unassembled WGS sequence"/>
</dbReference>
<evidence type="ECO:0000313" key="2">
    <source>
        <dbReference type="Proteomes" id="UP000004995"/>
    </source>
</evidence>
<dbReference type="HOGENOM" id="CLU_3072242_0_0_1"/>
<reference evidence="1" key="2">
    <citation type="submission" date="2018-08" db="UniProtKB">
        <authorList>
            <consortium name="EnsemblPlants"/>
        </authorList>
    </citation>
    <scope>IDENTIFICATION</scope>
    <source>
        <strain evidence="1">Yugu1</strain>
    </source>
</reference>
<keyword evidence="2" id="KW-1185">Reference proteome</keyword>